<accession>Q4L421</accession>
<dbReference type="AlphaFoldDB" id="Q4L421"/>
<proteinExistence type="predicted"/>
<organism evidence="1 2">
    <name type="scientific">Staphylococcus haemolyticus (strain JCSC1435)</name>
    <dbReference type="NCBI Taxonomy" id="279808"/>
    <lineage>
        <taxon>Bacteria</taxon>
        <taxon>Bacillati</taxon>
        <taxon>Bacillota</taxon>
        <taxon>Bacilli</taxon>
        <taxon>Bacillales</taxon>
        <taxon>Staphylococcaceae</taxon>
        <taxon>Staphylococcus</taxon>
    </lineage>
</organism>
<dbReference type="EMBL" id="AP006716">
    <property type="protein sequence ID" value="BAE05606.1"/>
    <property type="molecule type" value="Genomic_DNA"/>
</dbReference>
<dbReference type="KEGG" id="sha:SH2297"/>
<dbReference type="Proteomes" id="UP000000543">
    <property type="component" value="Chromosome"/>
</dbReference>
<reference evidence="1 2" key="1">
    <citation type="journal article" date="2005" name="J. Bacteriol.">
        <title>Whole-genome sequencing of Staphylococcus haemolyticus uncovers the extreme plasticity of its genome and the evolution of human-colonizing staphylococcal species.</title>
        <authorList>
            <person name="Takeuchi F."/>
            <person name="Watanabe S."/>
            <person name="Baba T."/>
            <person name="Yuzawa H."/>
            <person name="Ito T."/>
            <person name="Morimoto Y."/>
            <person name="Kuroda M."/>
            <person name="Cui L."/>
            <person name="Takahashi M."/>
            <person name="Ankai A."/>
            <person name="Baba S."/>
            <person name="Fukui S."/>
            <person name="Lee J.C."/>
            <person name="Hiramatsu K."/>
        </authorList>
    </citation>
    <scope>NUCLEOTIDE SEQUENCE [LARGE SCALE GENOMIC DNA]</scope>
    <source>
        <strain evidence="1 2">JCSC1435</strain>
    </source>
</reference>
<evidence type="ECO:0000313" key="2">
    <source>
        <dbReference type="Proteomes" id="UP000000543"/>
    </source>
</evidence>
<name>Q4L421_STAHJ</name>
<evidence type="ECO:0000313" key="1">
    <source>
        <dbReference type="EMBL" id="BAE05606.1"/>
    </source>
</evidence>
<sequence length="53" mass="6124">MLPFKKVGLAKPDISILTAFLLRYPKSLKYPKCTHKILGLYPECTQTFFSTFQ</sequence>
<gene>
    <name evidence="1" type="ordered locus">SH2297</name>
</gene>
<dbReference type="HOGENOM" id="CLU_3066451_0_0_9"/>
<protein>
    <submittedName>
        <fullName evidence="1">Uncharacterized protein</fullName>
    </submittedName>
</protein>